<feature type="compositionally biased region" description="Basic and acidic residues" evidence="1">
    <location>
        <begin position="160"/>
        <end position="175"/>
    </location>
</feature>
<feature type="region of interest" description="Disordered" evidence="1">
    <location>
        <begin position="848"/>
        <end position="939"/>
    </location>
</feature>
<evidence type="ECO:0000313" key="3">
    <source>
        <dbReference type="RefSeq" id="XP_042559126.1"/>
    </source>
</evidence>
<feature type="compositionally biased region" description="Basic and acidic residues" evidence="1">
    <location>
        <begin position="243"/>
        <end position="283"/>
    </location>
</feature>
<keyword evidence="2" id="KW-1185">Reference proteome</keyword>
<feature type="compositionally biased region" description="Basic and acidic residues" evidence="1">
    <location>
        <begin position="599"/>
        <end position="664"/>
    </location>
</feature>
<feature type="compositionally biased region" description="Basic and acidic residues" evidence="1">
    <location>
        <begin position="290"/>
        <end position="319"/>
    </location>
</feature>
<feature type="region of interest" description="Disordered" evidence="1">
    <location>
        <begin position="536"/>
        <end position="561"/>
    </location>
</feature>
<sequence length="1068" mass="124055">MDANNDDNLLRSQEEERMRALELEKRNRVTDEHLTDIWTEAVNLEVTYSDDEDWIDSERDNEIKIQTDEKQQDLESELEESIDKELSHGEHSDIENKLAEKEVERSPTSMAEQSGKSSVQDEENMASQTLPPRQDKLTDSVDGDPFCEKQEYSDYDGGTESEKLNNEGKIQKGEEIQTEEDIDHKSEEDSIVEELSQDDQSDIDIEAVHLVEVESNISSFTNMRKPAACAAVHEDQSGQQSAKPKDMAKGQKDGDMKAEILRVEEQGKRVQENSQKHKTKQEQETMELNIGRERMEEEIKMMDAEHDKANMSRRLEEKSMSALEEEEEKRRVEEEVETEMVKGHPSPAEKLESDDKVLRVPEECEKEGKKGRNKGKEILTEDKEPMMKPEKTAHASSENILLKSPLQGDHLSPIVEKVTSKPLPPLQDMCKHQLDDGSNAAMDEECMRKQKKKAKDTRKRNIQAEKRKYNEVKRLEMDRDATEKEKEKMVEEKKKAELIRKLEEERLKALAEVTETDKAKEQKDGDMKAEILRVEEQGKRVQENSQKHNTEQEQETMKLNMGRERMEEEIKMMDAEHDKANMSRRLEEKSMSALEEEEEKRRVEEEVETEMVKGHPSPAEKLESDDKVLRVPEECEKEGKKGRNKDKEILTEDKEPMMKPEKTAHASSENILLKSPLQGDHLSPIVEKVTSKPLAPLQDMCKHQLDDGSNAAMDEECMRKQKKKAKDTRKRNIQAEKRKYNEVKRLEMDRDTTEKEKEKMVEEKKKAELIRRLEEERLKALAQVTETDKAKEQKDGDMKADILRVEEQGKRVQENSQKHKTKQEQETMKLNMGRERMEEEIKMMDAEHDKANMSRRLEEKSMSALEEEEERRRRVKKEVETEMVKGHPSPAEKLESDDKVLRDPAECEKEGKKGRNKGKKILTEDKEPMMKPEKTAHANSENVLLKSPLQGDHLSPIVEKVTSKPLAPLQDVCKHQLDDGSNAAMDAECMRKQKKKAKDTRKRNIQAEKRKYNEVKRLEMDRDTTEKEKEKMVEEKKKAELIRRLEEERLKALAQVKETLKAKKAIRM</sequence>
<feature type="compositionally biased region" description="Basic and acidic residues" evidence="1">
    <location>
        <begin position="576"/>
        <end position="590"/>
    </location>
</feature>
<dbReference type="GeneID" id="116218714"/>
<protein>
    <submittedName>
        <fullName evidence="3">Golgin subfamily A member 6-like protein 22</fullName>
    </submittedName>
</protein>
<dbReference type="KEGG" id="char:116218714"/>
<feature type="compositionally biased region" description="Basic and acidic residues" evidence="1">
    <location>
        <begin position="877"/>
        <end position="913"/>
    </location>
</feature>
<evidence type="ECO:0000256" key="1">
    <source>
        <dbReference type="SAM" id="MobiDB-lite"/>
    </source>
</evidence>
<feature type="compositionally biased region" description="Basic and acidic residues" evidence="1">
    <location>
        <begin position="848"/>
        <end position="861"/>
    </location>
</feature>
<feature type="compositionally biased region" description="Basic and acidic residues" evidence="1">
    <location>
        <begin position="56"/>
        <end position="73"/>
    </location>
</feature>
<feature type="region of interest" description="Disordered" evidence="1">
    <location>
        <begin position="808"/>
        <end position="834"/>
    </location>
</feature>
<accession>A0A8M1K5I9</accession>
<feature type="region of interest" description="Disordered" evidence="1">
    <location>
        <begin position="715"/>
        <end position="765"/>
    </location>
</feature>
<feature type="region of interest" description="Disordered" evidence="1">
    <location>
        <begin position="992"/>
        <end position="1033"/>
    </location>
</feature>
<feature type="compositionally biased region" description="Basic residues" evidence="1">
    <location>
        <begin position="720"/>
        <end position="732"/>
    </location>
</feature>
<reference evidence="3" key="1">
    <citation type="submission" date="2025-08" db="UniProtKB">
        <authorList>
            <consortium name="RefSeq"/>
        </authorList>
    </citation>
    <scope>IDENTIFICATION</scope>
</reference>
<dbReference type="Proteomes" id="UP000515152">
    <property type="component" value="Chromosome 23"/>
</dbReference>
<feature type="compositionally biased region" description="Basic and acidic residues" evidence="1">
    <location>
        <begin position="81"/>
        <end position="105"/>
    </location>
</feature>
<proteinExistence type="predicted"/>
<feature type="compositionally biased region" description="Basic and acidic residues" evidence="1">
    <location>
        <begin position="1005"/>
        <end position="1033"/>
    </location>
</feature>
<feature type="compositionally biased region" description="Basic and acidic residues" evidence="1">
    <location>
        <begin position="921"/>
        <end position="936"/>
    </location>
</feature>
<feature type="region of interest" description="Disordered" evidence="1">
    <location>
        <begin position="49"/>
        <end position="200"/>
    </location>
</feature>
<organism evidence="2 3">
    <name type="scientific">Clupea harengus</name>
    <name type="common">Atlantic herring</name>
    <dbReference type="NCBI Taxonomy" id="7950"/>
    <lineage>
        <taxon>Eukaryota</taxon>
        <taxon>Metazoa</taxon>
        <taxon>Chordata</taxon>
        <taxon>Craniata</taxon>
        <taxon>Vertebrata</taxon>
        <taxon>Euteleostomi</taxon>
        <taxon>Actinopterygii</taxon>
        <taxon>Neopterygii</taxon>
        <taxon>Teleostei</taxon>
        <taxon>Clupei</taxon>
        <taxon>Clupeiformes</taxon>
        <taxon>Clupeoidei</taxon>
        <taxon>Clupeidae</taxon>
        <taxon>Clupea</taxon>
    </lineage>
</organism>
<feature type="compositionally biased region" description="Basic residues" evidence="1">
    <location>
        <begin position="992"/>
        <end position="1004"/>
    </location>
</feature>
<feature type="region of interest" description="Disordered" evidence="1">
    <location>
        <begin position="232"/>
        <end position="397"/>
    </location>
</feature>
<evidence type="ECO:0000313" key="2">
    <source>
        <dbReference type="Proteomes" id="UP000515152"/>
    </source>
</evidence>
<dbReference type="AlphaFoldDB" id="A0A8M1K5I9"/>
<feature type="compositionally biased region" description="Acidic residues" evidence="1">
    <location>
        <begin position="189"/>
        <end position="200"/>
    </location>
</feature>
<feature type="compositionally biased region" description="Polar residues" evidence="1">
    <location>
        <begin position="106"/>
        <end position="118"/>
    </location>
</feature>
<feature type="region of interest" description="Disordered" evidence="1">
    <location>
        <begin position="576"/>
        <end position="668"/>
    </location>
</feature>
<gene>
    <name evidence="3" type="primary">LOC116218714</name>
</gene>
<feature type="compositionally biased region" description="Basic and acidic residues" evidence="1">
    <location>
        <begin position="733"/>
        <end position="765"/>
    </location>
</feature>
<name>A0A8M1K5I9_CLUHA</name>
<feature type="compositionally biased region" description="Basic and acidic residues" evidence="1">
    <location>
        <begin position="328"/>
        <end position="393"/>
    </location>
</feature>
<feature type="compositionally biased region" description="Basic and acidic residues" evidence="1">
    <location>
        <begin position="536"/>
        <end position="551"/>
    </location>
</feature>
<dbReference type="RefSeq" id="XP_042559126.1">
    <property type="nucleotide sequence ID" value="XM_042703192.1"/>
</dbReference>
<feature type="region of interest" description="Disordered" evidence="1">
    <location>
        <begin position="444"/>
        <end position="466"/>
    </location>
</feature>
<feature type="compositionally biased region" description="Basic residues" evidence="1">
    <location>
        <begin position="449"/>
        <end position="461"/>
    </location>
</feature>